<dbReference type="OrthoDB" id="274765at2759"/>
<dbReference type="GeneID" id="110074478"/>
<sequence>MAAAAAASSFARCCKGIPNPRTRPSEPKQGPRPLSQDARDDRRSGSGWNNPAARAEPALERPAADPPSGQNSGEASLCAGSKGLTEVEQKIVALHEEACAVGQDSYVDPITGYLVFTRVAHLQRGHCCGSACRHCPYGQANVKDLSKKKRFNSFFYT</sequence>
<evidence type="ECO:0000313" key="2">
    <source>
        <dbReference type="Proteomes" id="UP001652642"/>
    </source>
</evidence>
<proteinExistence type="predicted"/>
<gene>
    <name evidence="3" type="primary">C4H1orf53</name>
</gene>
<feature type="compositionally biased region" description="Low complexity" evidence="1">
    <location>
        <begin position="1"/>
        <end position="11"/>
    </location>
</feature>
<accession>A0A6J0SVB5</accession>
<dbReference type="AlphaFoldDB" id="A0A6J0SVB5"/>
<reference evidence="3" key="1">
    <citation type="submission" date="2025-08" db="UniProtKB">
        <authorList>
            <consortium name="RefSeq"/>
        </authorList>
    </citation>
    <scope>IDENTIFICATION</scope>
</reference>
<dbReference type="InterPro" id="IPR040807">
    <property type="entry name" value="DUF5522"/>
</dbReference>
<evidence type="ECO:0000313" key="3">
    <source>
        <dbReference type="RefSeq" id="XP_020640347.2"/>
    </source>
</evidence>
<keyword evidence="2" id="KW-1185">Reference proteome</keyword>
<dbReference type="KEGG" id="pvt:110074478"/>
<protein>
    <submittedName>
        <fullName evidence="3">Uncharacterized protein C1orf53 homolog</fullName>
    </submittedName>
</protein>
<name>A0A6J0SVB5_9SAUR</name>
<feature type="region of interest" description="Disordered" evidence="1">
    <location>
        <begin position="1"/>
        <end position="77"/>
    </location>
</feature>
<dbReference type="PANTHER" id="PTHR21037:SF2">
    <property type="entry name" value="SIMILAR TO NOVEL PROTEIN"/>
    <property type="match status" value="1"/>
</dbReference>
<dbReference type="PANTHER" id="PTHR21037">
    <property type="entry name" value="39S RIBOSOMAL PROTEIN L14, MITOCHONDRIAL"/>
    <property type="match status" value="1"/>
</dbReference>
<evidence type="ECO:0000256" key="1">
    <source>
        <dbReference type="SAM" id="MobiDB-lite"/>
    </source>
</evidence>
<dbReference type="RefSeq" id="XP_020640347.2">
    <property type="nucleotide sequence ID" value="XM_020784688.2"/>
</dbReference>
<dbReference type="Proteomes" id="UP001652642">
    <property type="component" value="Chromosome 4"/>
</dbReference>
<dbReference type="InParanoid" id="A0A6J0SVB5"/>
<dbReference type="CTD" id="118226384"/>
<organism evidence="2 3">
    <name type="scientific">Pogona vitticeps</name>
    <name type="common">central bearded dragon</name>
    <dbReference type="NCBI Taxonomy" id="103695"/>
    <lineage>
        <taxon>Eukaryota</taxon>
        <taxon>Metazoa</taxon>
        <taxon>Chordata</taxon>
        <taxon>Craniata</taxon>
        <taxon>Vertebrata</taxon>
        <taxon>Euteleostomi</taxon>
        <taxon>Lepidosauria</taxon>
        <taxon>Squamata</taxon>
        <taxon>Bifurcata</taxon>
        <taxon>Unidentata</taxon>
        <taxon>Episquamata</taxon>
        <taxon>Toxicofera</taxon>
        <taxon>Iguania</taxon>
        <taxon>Acrodonta</taxon>
        <taxon>Agamidae</taxon>
        <taxon>Amphibolurinae</taxon>
        <taxon>Pogona</taxon>
    </lineage>
</organism>
<dbReference type="Pfam" id="PF17653">
    <property type="entry name" value="DUF5522"/>
    <property type="match status" value="1"/>
</dbReference>